<keyword evidence="3" id="KW-1185">Reference proteome</keyword>
<dbReference type="RefSeq" id="WP_058020831.1">
    <property type="nucleotide sequence ID" value="NZ_CP013189.1"/>
</dbReference>
<evidence type="ECO:0000313" key="2">
    <source>
        <dbReference type="EMBL" id="ALO45295.1"/>
    </source>
</evidence>
<dbReference type="STRING" id="1249552.PS2015_612"/>
<dbReference type="Proteomes" id="UP000065641">
    <property type="component" value="Chromosome"/>
</dbReference>
<evidence type="ECO:0000313" key="3">
    <source>
        <dbReference type="Proteomes" id="UP000065641"/>
    </source>
</evidence>
<reference evidence="2 3" key="1">
    <citation type="submission" date="2015-11" db="EMBL/GenBank/DDBJ databases">
        <authorList>
            <person name="Zhang Y."/>
            <person name="Guo Z."/>
        </authorList>
    </citation>
    <scope>NUCLEOTIDE SEQUENCE [LARGE SCALE GENOMIC DNA]</scope>
    <source>
        <strain evidence="2 3">KCTC 32221</strain>
    </source>
</reference>
<accession>A0A0S2KBC2</accession>
<proteinExistence type="predicted"/>
<feature type="signal peptide" evidence="1">
    <location>
        <begin position="1"/>
        <end position="22"/>
    </location>
</feature>
<dbReference type="EMBL" id="CP013189">
    <property type="protein sequence ID" value="ALO45295.1"/>
    <property type="molecule type" value="Genomic_DNA"/>
</dbReference>
<feature type="chain" id="PRO_5006601417" evidence="1">
    <location>
        <begin position="23"/>
        <end position="121"/>
    </location>
</feature>
<dbReference type="KEGG" id="pspi:PS2015_612"/>
<gene>
    <name evidence="2" type="ORF">PS2015_612</name>
</gene>
<name>A0A0S2KBC2_9GAMM</name>
<sequence precursor="true">MKSRFIAFLVATALLLPSTLSAQGSIDGFWSFVMNGPFGAVTAEVDLFADGTVLIGQFELSDGQVWPIENGTVNGNSINFDLPRGDSGVVYRMSATIQGDQATGTATAMGTTAEWTMTRSQ</sequence>
<evidence type="ECO:0000256" key="1">
    <source>
        <dbReference type="SAM" id="SignalP"/>
    </source>
</evidence>
<protein>
    <submittedName>
        <fullName evidence="2">Uncharacterized protein</fullName>
    </submittedName>
</protein>
<dbReference type="AlphaFoldDB" id="A0A0S2KBC2"/>
<organism evidence="2 3">
    <name type="scientific">Pseudohongiella spirulinae</name>
    <dbReference type="NCBI Taxonomy" id="1249552"/>
    <lineage>
        <taxon>Bacteria</taxon>
        <taxon>Pseudomonadati</taxon>
        <taxon>Pseudomonadota</taxon>
        <taxon>Gammaproteobacteria</taxon>
        <taxon>Pseudomonadales</taxon>
        <taxon>Pseudohongiellaceae</taxon>
        <taxon>Pseudohongiella</taxon>
    </lineage>
</organism>
<keyword evidence="1" id="KW-0732">Signal</keyword>
<dbReference type="OrthoDB" id="5145750at2"/>